<evidence type="ECO:0000313" key="1">
    <source>
        <dbReference type="EMBL" id="KAK0725612.1"/>
    </source>
</evidence>
<dbReference type="Proteomes" id="UP001172102">
    <property type="component" value="Unassembled WGS sequence"/>
</dbReference>
<evidence type="ECO:0000313" key="2">
    <source>
        <dbReference type="Proteomes" id="UP001172102"/>
    </source>
</evidence>
<gene>
    <name evidence="1" type="ORF">B0H67DRAFT_642002</name>
</gene>
<proteinExistence type="predicted"/>
<dbReference type="AlphaFoldDB" id="A0AA40B156"/>
<protein>
    <submittedName>
        <fullName evidence="1">Uncharacterized protein</fullName>
    </submittedName>
</protein>
<reference evidence="1" key="1">
    <citation type="submission" date="2023-06" db="EMBL/GenBank/DDBJ databases">
        <title>Genome-scale phylogeny and comparative genomics of the fungal order Sordariales.</title>
        <authorList>
            <consortium name="Lawrence Berkeley National Laboratory"/>
            <person name="Hensen N."/>
            <person name="Bonometti L."/>
            <person name="Westerberg I."/>
            <person name="Brannstrom I.O."/>
            <person name="Guillou S."/>
            <person name="Cros-Aarteil S."/>
            <person name="Calhoun S."/>
            <person name="Haridas S."/>
            <person name="Kuo A."/>
            <person name="Mondo S."/>
            <person name="Pangilinan J."/>
            <person name="Riley R."/>
            <person name="Labutti K."/>
            <person name="Andreopoulos B."/>
            <person name="Lipzen A."/>
            <person name="Chen C."/>
            <person name="Yanf M."/>
            <person name="Daum C."/>
            <person name="Ng V."/>
            <person name="Clum A."/>
            <person name="Steindorff A."/>
            <person name="Ohm R."/>
            <person name="Martin F."/>
            <person name="Silar P."/>
            <person name="Natvig D."/>
            <person name="Lalanne C."/>
            <person name="Gautier V."/>
            <person name="Ament-Velasquez S.L."/>
            <person name="Kruys A."/>
            <person name="Hutchinson M.I."/>
            <person name="Powell A.J."/>
            <person name="Barry K."/>
            <person name="Miller A.N."/>
            <person name="Grigoriev I.V."/>
            <person name="Debuchy R."/>
            <person name="Gladieux P."/>
            <person name="Thoren M.H."/>
            <person name="Johannesson H."/>
        </authorList>
    </citation>
    <scope>NUCLEOTIDE SEQUENCE</scope>
    <source>
        <strain evidence="1">SMH4607-1</strain>
    </source>
</reference>
<accession>A0AA40B156</accession>
<organism evidence="1 2">
    <name type="scientific">Lasiosphaeris hirsuta</name>
    <dbReference type="NCBI Taxonomy" id="260670"/>
    <lineage>
        <taxon>Eukaryota</taxon>
        <taxon>Fungi</taxon>
        <taxon>Dikarya</taxon>
        <taxon>Ascomycota</taxon>
        <taxon>Pezizomycotina</taxon>
        <taxon>Sordariomycetes</taxon>
        <taxon>Sordariomycetidae</taxon>
        <taxon>Sordariales</taxon>
        <taxon>Lasiosphaeriaceae</taxon>
        <taxon>Lasiosphaeris</taxon>
    </lineage>
</organism>
<sequence length="331" mass="37280">MTYRFGITVSELEDMNGIDNEKQQQAQIFSQRFHQGYGSTPAMGSIWEVLVNRVNDLGSTTRLLPWNTLSLTTRESLGRLLGVSARPYYDTKYASSALVQAWLWHVLDDNLFSDPDKWATRQWKAYGTLCACLRHRAETLDTAIIREECGNAGIYAEYEFHFWRMITTRMMTASFSEDDPNAPKHTSVDRLVDRLMGKLAEIVDETESPLSMYGDKVRRTAGFAVSADIDILRARRHVMMAWRLPSVANAAAMKGHPFRESPALQDYDKVFASTGDHIDLVVSPGIFVPGEANVRFYDGQWAYPIRVTTNASLQGPAAEFRQLAMMNSAGS</sequence>
<name>A0AA40B156_9PEZI</name>
<keyword evidence="2" id="KW-1185">Reference proteome</keyword>
<dbReference type="EMBL" id="JAUKUA010000002">
    <property type="protein sequence ID" value="KAK0725612.1"/>
    <property type="molecule type" value="Genomic_DNA"/>
</dbReference>
<comment type="caution">
    <text evidence="1">The sequence shown here is derived from an EMBL/GenBank/DDBJ whole genome shotgun (WGS) entry which is preliminary data.</text>
</comment>